<dbReference type="AlphaFoldDB" id="A0A8J2TSH6"/>
<evidence type="ECO:0000313" key="4">
    <source>
        <dbReference type="Proteomes" id="UP000602050"/>
    </source>
</evidence>
<feature type="compositionally biased region" description="Basic and acidic residues" evidence="1">
    <location>
        <begin position="55"/>
        <end position="76"/>
    </location>
</feature>
<feature type="signal peptide" evidence="2">
    <location>
        <begin position="1"/>
        <end position="27"/>
    </location>
</feature>
<proteinExistence type="predicted"/>
<protein>
    <submittedName>
        <fullName evidence="3">Uncharacterized protein</fullName>
    </submittedName>
</protein>
<dbReference type="Proteomes" id="UP000602050">
    <property type="component" value="Unassembled WGS sequence"/>
</dbReference>
<gene>
    <name evidence="3" type="ORF">GCM10010978_28090</name>
</gene>
<dbReference type="EMBL" id="BMEV01000068">
    <property type="protein sequence ID" value="GFZ86551.1"/>
    <property type="molecule type" value="Genomic_DNA"/>
</dbReference>
<sequence>MKVCKRQLRLVLLLLVLSGMMILGACANASGEKADAVDAVVEAGDAGDAAGGEGDTERKAGEGGRDEGKTSGKDGDSGSGAAADDKRASDEADAGSGDTASGGKAAASGNDASAVNPGEGAVVTINEKTFDKDDVEFFTLMEKIRIEAGRHLDQKQFDGEEWEGRNAYWEEQLEYFENMNVQLQNVVEIYAMSLLAEEKHYFNPQEKLEKEMEAYVKKIRDIPAAKELIEAYGEDEFNYRLQEYMDYSLLRDRVVSDLIDDIKEENPDITDAELNYELSKSYEDLYIDHINDIEITIHIQ</sequence>
<evidence type="ECO:0000256" key="1">
    <source>
        <dbReference type="SAM" id="MobiDB-lite"/>
    </source>
</evidence>
<evidence type="ECO:0000256" key="2">
    <source>
        <dbReference type="SAM" id="SignalP"/>
    </source>
</evidence>
<accession>A0A8J2TSH6</accession>
<dbReference type="PROSITE" id="PS51257">
    <property type="entry name" value="PROKAR_LIPOPROTEIN"/>
    <property type="match status" value="1"/>
</dbReference>
<evidence type="ECO:0000313" key="3">
    <source>
        <dbReference type="EMBL" id="GFZ86551.1"/>
    </source>
</evidence>
<reference evidence="3" key="2">
    <citation type="submission" date="2020-09" db="EMBL/GenBank/DDBJ databases">
        <authorList>
            <person name="Sun Q."/>
            <person name="Zhou Y."/>
        </authorList>
    </citation>
    <scope>NUCLEOTIDE SEQUENCE</scope>
    <source>
        <strain evidence="3">CGMCC 1.12360</strain>
    </source>
</reference>
<feature type="chain" id="PRO_5035329098" evidence="2">
    <location>
        <begin position="28"/>
        <end position="300"/>
    </location>
</feature>
<name>A0A8J2TSH6_9BACI</name>
<feature type="region of interest" description="Disordered" evidence="1">
    <location>
        <begin position="45"/>
        <end position="117"/>
    </location>
</feature>
<comment type="caution">
    <text evidence="3">The sequence shown here is derived from an EMBL/GenBank/DDBJ whole genome shotgun (WGS) entry which is preliminary data.</text>
</comment>
<dbReference type="RefSeq" id="WP_188393052.1">
    <property type="nucleotide sequence ID" value="NZ_BMEV01000068.1"/>
</dbReference>
<organism evidence="3 4">
    <name type="scientific">Compostibacillus humi</name>
    <dbReference type="NCBI Taxonomy" id="1245525"/>
    <lineage>
        <taxon>Bacteria</taxon>
        <taxon>Bacillati</taxon>
        <taxon>Bacillota</taxon>
        <taxon>Bacilli</taxon>
        <taxon>Bacillales</taxon>
        <taxon>Bacillaceae</taxon>
        <taxon>Compostibacillus</taxon>
    </lineage>
</organism>
<feature type="compositionally biased region" description="Low complexity" evidence="1">
    <location>
        <begin position="94"/>
        <end position="114"/>
    </location>
</feature>
<reference evidence="3" key="1">
    <citation type="journal article" date="2014" name="Int. J. Syst. Evol. Microbiol.">
        <title>Complete genome sequence of Corynebacterium casei LMG S-19264T (=DSM 44701T), isolated from a smear-ripened cheese.</title>
        <authorList>
            <consortium name="US DOE Joint Genome Institute (JGI-PGF)"/>
            <person name="Walter F."/>
            <person name="Albersmeier A."/>
            <person name="Kalinowski J."/>
            <person name="Ruckert C."/>
        </authorList>
    </citation>
    <scope>NUCLEOTIDE SEQUENCE</scope>
    <source>
        <strain evidence="3">CGMCC 1.12360</strain>
    </source>
</reference>
<keyword evidence="2" id="KW-0732">Signal</keyword>
<keyword evidence="4" id="KW-1185">Reference proteome</keyword>